<evidence type="ECO:0000256" key="5">
    <source>
        <dbReference type="SAM" id="Phobius"/>
    </source>
</evidence>
<feature type="domain" description="RDD" evidence="6">
    <location>
        <begin position="49"/>
        <end position="128"/>
    </location>
</feature>
<evidence type="ECO:0000256" key="1">
    <source>
        <dbReference type="ARBA" id="ARBA00004141"/>
    </source>
</evidence>
<dbReference type="Proteomes" id="UP001208649">
    <property type="component" value="Unassembled WGS sequence"/>
</dbReference>
<gene>
    <name evidence="7" type="ORF">NZ698_06610</name>
</gene>
<keyword evidence="3 5" id="KW-1133">Transmembrane helix</keyword>
<sequence length="189" mass="22713">MKISELKERKIVRRATRNFDFEGKRIYNEREYVLPYKIDFYGSDQKRQFAKFIDMIPFFLVLYFIFHLPIIYSFIATIPLVMILGSITETRWGTTLGKKLFKIKVIDDYGNYPEITKSLKRNFLCLANFYPSFSERTVKDVAFGTRTFFETRLSMFMNNKLCTTYTLKESQVWELRKMLDQDILKQKKM</sequence>
<accession>A0ABT2W6G6</accession>
<keyword evidence="2 5" id="KW-0812">Transmembrane</keyword>
<evidence type="ECO:0000256" key="3">
    <source>
        <dbReference type="ARBA" id="ARBA00022989"/>
    </source>
</evidence>
<evidence type="ECO:0000256" key="2">
    <source>
        <dbReference type="ARBA" id="ARBA00022692"/>
    </source>
</evidence>
<feature type="transmembrane region" description="Helical" evidence="5">
    <location>
        <begin position="56"/>
        <end position="84"/>
    </location>
</feature>
<keyword evidence="8" id="KW-1185">Reference proteome</keyword>
<reference evidence="8" key="1">
    <citation type="submission" date="2023-07" db="EMBL/GenBank/DDBJ databases">
        <title>Chryseobacterium sp. strain PBS4-4 Genome sequencing and assembly.</title>
        <authorList>
            <person name="Jung Y."/>
        </authorList>
    </citation>
    <scope>NUCLEOTIDE SEQUENCE [LARGE SCALE GENOMIC DNA]</scope>
    <source>
        <strain evidence="8">PBS4-4</strain>
    </source>
</reference>
<dbReference type="Pfam" id="PF06271">
    <property type="entry name" value="RDD"/>
    <property type="match status" value="1"/>
</dbReference>
<proteinExistence type="predicted"/>
<evidence type="ECO:0000259" key="6">
    <source>
        <dbReference type="Pfam" id="PF06271"/>
    </source>
</evidence>
<evidence type="ECO:0000313" key="8">
    <source>
        <dbReference type="Proteomes" id="UP001208649"/>
    </source>
</evidence>
<comment type="subcellular location">
    <subcellularLocation>
        <location evidence="1">Membrane</location>
        <topology evidence="1">Multi-pass membrane protein</topology>
    </subcellularLocation>
</comment>
<evidence type="ECO:0000256" key="4">
    <source>
        <dbReference type="ARBA" id="ARBA00023136"/>
    </source>
</evidence>
<dbReference type="InterPro" id="IPR010432">
    <property type="entry name" value="RDD"/>
</dbReference>
<comment type="caution">
    <text evidence="7">The sequence shown here is derived from an EMBL/GenBank/DDBJ whole genome shotgun (WGS) entry which is preliminary data.</text>
</comment>
<dbReference type="RefSeq" id="WP_263002287.1">
    <property type="nucleotide sequence ID" value="NZ_JAOTEM010000001.1"/>
</dbReference>
<protein>
    <submittedName>
        <fullName evidence="7">RDD family protein</fullName>
    </submittedName>
</protein>
<evidence type="ECO:0000313" key="7">
    <source>
        <dbReference type="EMBL" id="MCU7616862.1"/>
    </source>
</evidence>
<name>A0ABT2W6G6_9FLAO</name>
<keyword evidence="4 5" id="KW-0472">Membrane</keyword>
<dbReference type="EMBL" id="JAOTEM010000001">
    <property type="protein sequence ID" value="MCU7616862.1"/>
    <property type="molecule type" value="Genomic_DNA"/>
</dbReference>
<organism evidence="7 8">
    <name type="scientific">Chryseobacterium edaphi</name>
    <dbReference type="NCBI Taxonomy" id="2976532"/>
    <lineage>
        <taxon>Bacteria</taxon>
        <taxon>Pseudomonadati</taxon>
        <taxon>Bacteroidota</taxon>
        <taxon>Flavobacteriia</taxon>
        <taxon>Flavobacteriales</taxon>
        <taxon>Weeksellaceae</taxon>
        <taxon>Chryseobacterium group</taxon>
        <taxon>Chryseobacterium</taxon>
    </lineage>
</organism>